<keyword evidence="4" id="KW-1185">Reference proteome</keyword>
<dbReference type="RefSeq" id="WP_378545874.1">
    <property type="nucleotide sequence ID" value="NZ_JBHSBA010000003.1"/>
</dbReference>
<evidence type="ECO:0000256" key="1">
    <source>
        <dbReference type="SAM" id="MobiDB-lite"/>
    </source>
</evidence>
<comment type="caution">
    <text evidence="3">The sequence shown here is derived from an EMBL/GenBank/DDBJ whole genome shotgun (WGS) entry which is preliminary data.</text>
</comment>
<keyword evidence="2" id="KW-1133">Transmembrane helix</keyword>
<accession>A0ABV8L0D4</accession>
<evidence type="ECO:0000313" key="3">
    <source>
        <dbReference type="EMBL" id="MFC4124198.1"/>
    </source>
</evidence>
<feature type="transmembrane region" description="Helical" evidence="2">
    <location>
        <begin position="36"/>
        <end position="58"/>
    </location>
</feature>
<name>A0ABV8L0D4_9NOCA</name>
<protein>
    <submittedName>
        <fullName evidence="3">Uncharacterized protein</fullName>
    </submittedName>
</protein>
<dbReference type="EMBL" id="JBHSBA010000003">
    <property type="protein sequence ID" value="MFC4124198.1"/>
    <property type="molecule type" value="Genomic_DNA"/>
</dbReference>
<proteinExistence type="predicted"/>
<sequence length="246" mass="25614">MTYPPGGQMPWGQPIQHTPPQPQEIPPLGPPPKSNAGWIVVAVVLVVGLLGGAGLLVLGTRDAVPGTAVAASGLVPATTTERTAPTTTTAKKPVSAGAKLSYTEYEGPWDFKLGDVELHADWVEGRDNDSCAPIERDGALTAAGCQYAAELVHSAESGGLRLTQFILAMPDAAAAKSAAADFDQKSLKPRAGTTIDDFATGKFKTGSQDQFVVITLATATSAVDEATVTKYLGYRHSDILGALLFR</sequence>
<keyword evidence="2" id="KW-0812">Transmembrane</keyword>
<organism evidence="3 4">
    <name type="scientific">Nocardia rhizosphaerae</name>
    <dbReference type="NCBI Taxonomy" id="1691571"/>
    <lineage>
        <taxon>Bacteria</taxon>
        <taxon>Bacillati</taxon>
        <taxon>Actinomycetota</taxon>
        <taxon>Actinomycetes</taxon>
        <taxon>Mycobacteriales</taxon>
        <taxon>Nocardiaceae</taxon>
        <taxon>Nocardia</taxon>
    </lineage>
</organism>
<reference evidence="4" key="1">
    <citation type="journal article" date="2019" name="Int. J. Syst. Evol. Microbiol.">
        <title>The Global Catalogue of Microorganisms (GCM) 10K type strain sequencing project: providing services to taxonomists for standard genome sequencing and annotation.</title>
        <authorList>
            <consortium name="The Broad Institute Genomics Platform"/>
            <consortium name="The Broad Institute Genome Sequencing Center for Infectious Disease"/>
            <person name="Wu L."/>
            <person name="Ma J."/>
        </authorList>
    </citation>
    <scope>NUCLEOTIDE SEQUENCE [LARGE SCALE GENOMIC DNA]</scope>
    <source>
        <strain evidence="4">CGMCC 4.7204</strain>
    </source>
</reference>
<keyword evidence="2" id="KW-0472">Membrane</keyword>
<evidence type="ECO:0000313" key="4">
    <source>
        <dbReference type="Proteomes" id="UP001595767"/>
    </source>
</evidence>
<feature type="compositionally biased region" description="Pro residues" evidence="1">
    <location>
        <begin position="17"/>
        <end position="30"/>
    </location>
</feature>
<evidence type="ECO:0000256" key="2">
    <source>
        <dbReference type="SAM" id="Phobius"/>
    </source>
</evidence>
<feature type="region of interest" description="Disordered" evidence="1">
    <location>
        <begin position="1"/>
        <end position="30"/>
    </location>
</feature>
<dbReference type="Proteomes" id="UP001595767">
    <property type="component" value="Unassembled WGS sequence"/>
</dbReference>
<gene>
    <name evidence="3" type="ORF">ACFOW8_04585</name>
</gene>